<organism evidence="9 10">
    <name type="scientific">Theobroma cacao</name>
    <name type="common">Cacao</name>
    <name type="synonym">Cocoa</name>
    <dbReference type="NCBI Taxonomy" id="3641"/>
    <lineage>
        <taxon>Eukaryota</taxon>
        <taxon>Viridiplantae</taxon>
        <taxon>Streptophyta</taxon>
        <taxon>Embryophyta</taxon>
        <taxon>Tracheophyta</taxon>
        <taxon>Spermatophyta</taxon>
        <taxon>Magnoliopsida</taxon>
        <taxon>eudicotyledons</taxon>
        <taxon>Gunneridae</taxon>
        <taxon>Pentapetalae</taxon>
        <taxon>rosids</taxon>
        <taxon>malvids</taxon>
        <taxon>Malvales</taxon>
        <taxon>Malvaceae</taxon>
        <taxon>Byttnerioideae</taxon>
        <taxon>Theobroma</taxon>
    </lineage>
</organism>
<feature type="chain" id="PRO_5001598061" evidence="7">
    <location>
        <begin position="24"/>
        <end position="210"/>
    </location>
</feature>
<dbReference type="GO" id="GO:0098552">
    <property type="term" value="C:side of membrane"/>
    <property type="evidence" value="ECO:0007669"/>
    <property type="project" value="UniProtKB-KW"/>
</dbReference>
<evidence type="ECO:0000256" key="6">
    <source>
        <dbReference type="ARBA" id="ARBA00023288"/>
    </source>
</evidence>
<dbReference type="InterPro" id="IPR006918">
    <property type="entry name" value="COBRA_pln"/>
</dbReference>
<dbReference type="EMBL" id="CM001885">
    <property type="protein sequence ID" value="EOY11906.1"/>
    <property type="molecule type" value="Genomic_DNA"/>
</dbReference>
<evidence type="ECO:0000259" key="8">
    <source>
        <dbReference type="Pfam" id="PF25079"/>
    </source>
</evidence>
<comment type="similarity">
    <text evidence="2">Belongs to the COBRA family.</text>
</comment>
<evidence type="ECO:0000256" key="3">
    <source>
        <dbReference type="ARBA" id="ARBA00022622"/>
    </source>
</evidence>
<dbReference type="Pfam" id="PF25079">
    <property type="entry name" value="COB_C"/>
    <property type="match status" value="1"/>
</dbReference>
<gene>
    <name evidence="9" type="ORF">TCM_030561</name>
</gene>
<keyword evidence="3" id="KW-0472">Membrane</keyword>
<evidence type="ECO:0000313" key="9">
    <source>
        <dbReference type="EMBL" id="EOY11906.1"/>
    </source>
</evidence>
<keyword evidence="10" id="KW-1185">Reference proteome</keyword>
<dbReference type="PANTHER" id="PTHR31673:SF30">
    <property type="entry name" value="COBRA-LIKE PROTEIN 6"/>
    <property type="match status" value="1"/>
</dbReference>
<reference evidence="9 10" key="1">
    <citation type="journal article" date="2013" name="Genome Biol.">
        <title>The genome sequence of the most widely cultivated cacao type and its use to identify candidate genes regulating pod color.</title>
        <authorList>
            <person name="Motamayor J.C."/>
            <person name="Mockaitis K."/>
            <person name="Schmutz J."/>
            <person name="Haiminen N."/>
            <person name="Iii D.L."/>
            <person name="Cornejo O."/>
            <person name="Findley S.D."/>
            <person name="Zheng P."/>
            <person name="Utro F."/>
            <person name="Royaert S."/>
            <person name="Saski C."/>
            <person name="Jenkins J."/>
            <person name="Podicheti R."/>
            <person name="Zhao M."/>
            <person name="Scheffler B.E."/>
            <person name="Stack J.C."/>
            <person name="Feltus F.A."/>
            <person name="Mustiga G.M."/>
            <person name="Amores F."/>
            <person name="Phillips W."/>
            <person name="Marelli J.P."/>
            <person name="May G.D."/>
            <person name="Shapiro H."/>
            <person name="Ma J."/>
            <person name="Bustamante C.D."/>
            <person name="Schnell R.J."/>
            <person name="Main D."/>
            <person name="Gilbert D."/>
            <person name="Parida L."/>
            <person name="Kuhn D.N."/>
        </authorList>
    </citation>
    <scope>NUCLEOTIDE SEQUENCE [LARGE SCALE GENOMIC DNA]</scope>
    <source>
        <strain evidence="10">cv. Matina 1-6</strain>
    </source>
</reference>
<comment type="subcellular location">
    <subcellularLocation>
        <location evidence="1">Cell membrane</location>
        <topology evidence="1">Lipid-anchor</topology>
        <topology evidence="1">GPI-anchor</topology>
    </subcellularLocation>
</comment>
<dbReference type="HOGENOM" id="CLU_1312088_0_0_1"/>
<sequence length="210" mass="24125">MVNFVSIVFWTTYFLVFLDGYDSLDPNGNITIKWDSLAWDSSTYDYRKSRSSTPTCCLPMSEFYNETIVPCPLRNWSCQAQANCVKSGAKPSLLQQLRDKQQRLPPVLRCSSHMCPIQVHWHVNHIQNYSNGNLVVFHPSLTCIFSFNYNPLNYDGDTAMILGFFGGFSIITTSCCNQVRNGMCRLNCYCKKIQEFSPLGRMDFPKKDLF</sequence>
<feature type="domain" description="COBRA C-terminal" evidence="8">
    <location>
        <begin position="55"/>
        <end position="132"/>
    </location>
</feature>
<protein>
    <submittedName>
        <fullName evidence="9">Uncharacterized protein isoform 2</fullName>
    </submittedName>
</protein>
<keyword evidence="5" id="KW-0325">Glycoprotein</keyword>
<proteinExistence type="inferred from homology"/>
<dbReference type="InterPro" id="IPR056900">
    <property type="entry name" value="COB_C"/>
</dbReference>
<name>A0A061F4D5_THECC</name>
<evidence type="ECO:0000256" key="7">
    <source>
        <dbReference type="SAM" id="SignalP"/>
    </source>
</evidence>
<feature type="signal peptide" evidence="7">
    <location>
        <begin position="1"/>
        <end position="23"/>
    </location>
</feature>
<evidence type="ECO:0000256" key="4">
    <source>
        <dbReference type="ARBA" id="ARBA00022729"/>
    </source>
</evidence>
<dbReference type="Gramene" id="EOY11906">
    <property type="protein sequence ID" value="EOY11906"/>
    <property type="gene ID" value="TCM_030561"/>
</dbReference>
<dbReference type="Proteomes" id="UP000026915">
    <property type="component" value="Chromosome 7"/>
</dbReference>
<dbReference type="PANTHER" id="PTHR31673">
    <property type="entry name" value="PROTEIN COBRA"/>
    <property type="match status" value="1"/>
</dbReference>
<dbReference type="GO" id="GO:0010215">
    <property type="term" value="P:cellulose microfibril organization"/>
    <property type="evidence" value="ECO:0007669"/>
    <property type="project" value="InterPro"/>
</dbReference>
<evidence type="ECO:0000313" key="10">
    <source>
        <dbReference type="Proteomes" id="UP000026915"/>
    </source>
</evidence>
<evidence type="ECO:0000256" key="1">
    <source>
        <dbReference type="ARBA" id="ARBA00004609"/>
    </source>
</evidence>
<evidence type="ECO:0000256" key="2">
    <source>
        <dbReference type="ARBA" id="ARBA00005507"/>
    </source>
</evidence>
<keyword evidence="6" id="KW-0449">Lipoprotein</keyword>
<dbReference type="GO" id="GO:0005886">
    <property type="term" value="C:plasma membrane"/>
    <property type="evidence" value="ECO:0007669"/>
    <property type="project" value="UniProtKB-SubCell"/>
</dbReference>
<keyword evidence="3" id="KW-0336">GPI-anchor</keyword>
<dbReference type="AlphaFoldDB" id="A0A061F4D5"/>
<accession>A0A061F4D5</accession>
<evidence type="ECO:0000256" key="5">
    <source>
        <dbReference type="ARBA" id="ARBA00023180"/>
    </source>
</evidence>
<keyword evidence="4 7" id="KW-0732">Signal</keyword>